<dbReference type="InterPro" id="IPR000595">
    <property type="entry name" value="cNMP-bd_dom"/>
</dbReference>
<dbReference type="InterPro" id="IPR018488">
    <property type="entry name" value="cNMP-bd_CS"/>
</dbReference>
<dbReference type="GO" id="GO:0005829">
    <property type="term" value="C:cytosol"/>
    <property type="evidence" value="ECO:0007669"/>
    <property type="project" value="TreeGrafter"/>
</dbReference>
<dbReference type="RefSeq" id="WP_269333476.1">
    <property type="nucleotide sequence ID" value="NZ_JAMZFT010000003.1"/>
</dbReference>
<keyword evidence="1" id="KW-0812">Transmembrane</keyword>
<sequence>MTEQMPWPEFVGYVASGLVFLTFCMKTMIPLRLIAIGSNVAFIVYGFAAGLMPILVLHGVLLPLNAMRLAQIYRMTRAVKRAATEEISFEWLLPFAKEERRAAGEVLMRKGEIADRMYFILDGEAEVVEVGQTVGPGTLIGEVSLFAQDRRRTATIRCRTNVRLAYVTEAQVQALYYQNPKFAYYLIRLVTQRLVEQVRHLENGAARAETAPVRLEEAAD</sequence>
<dbReference type="GO" id="GO:0003700">
    <property type="term" value="F:DNA-binding transcription factor activity"/>
    <property type="evidence" value="ECO:0007669"/>
    <property type="project" value="TreeGrafter"/>
</dbReference>
<dbReference type="Proteomes" id="UP001055804">
    <property type="component" value="Unassembled WGS sequence"/>
</dbReference>
<comment type="caution">
    <text evidence="3">The sequence shown here is derived from an EMBL/GenBank/DDBJ whole genome shotgun (WGS) entry which is preliminary data.</text>
</comment>
<evidence type="ECO:0000259" key="2">
    <source>
        <dbReference type="PROSITE" id="PS50042"/>
    </source>
</evidence>
<dbReference type="InterPro" id="IPR050397">
    <property type="entry name" value="Env_Response_Regulators"/>
</dbReference>
<organism evidence="3 4">
    <name type="scientific">Futiania mangrovi</name>
    <dbReference type="NCBI Taxonomy" id="2959716"/>
    <lineage>
        <taxon>Bacteria</taxon>
        <taxon>Pseudomonadati</taxon>
        <taxon>Pseudomonadota</taxon>
        <taxon>Alphaproteobacteria</taxon>
        <taxon>Futianiales</taxon>
        <taxon>Futianiaceae</taxon>
        <taxon>Futiania</taxon>
    </lineage>
</organism>
<dbReference type="Pfam" id="PF00027">
    <property type="entry name" value="cNMP_binding"/>
    <property type="match status" value="1"/>
</dbReference>
<dbReference type="EMBL" id="JAMZFT010000003">
    <property type="protein sequence ID" value="MCP1337511.1"/>
    <property type="molecule type" value="Genomic_DNA"/>
</dbReference>
<evidence type="ECO:0000313" key="4">
    <source>
        <dbReference type="Proteomes" id="UP001055804"/>
    </source>
</evidence>
<keyword evidence="4" id="KW-1185">Reference proteome</keyword>
<evidence type="ECO:0000256" key="1">
    <source>
        <dbReference type="SAM" id="Phobius"/>
    </source>
</evidence>
<dbReference type="InterPro" id="IPR018490">
    <property type="entry name" value="cNMP-bd_dom_sf"/>
</dbReference>
<dbReference type="Gene3D" id="2.60.120.10">
    <property type="entry name" value="Jelly Rolls"/>
    <property type="match status" value="1"/>
</dbReference>
<dbReference type="CDD" id="cd00038">
    <property type="entry name" value="CAP_ED"/>
    <property type="match status" value="1"/>
</dbReference>
<keyword evidence="1" id="KW-0472">Membrane</keyword>
<gene>
    <name evidence="3" type="ORF">NJQ99_13895</name>
</gene>
<dbReference type="SUPFAM" id="SSF51206">
    <property type="entry name" value="cAMP-binding domain-like"/>
    <property type="match status" value="1"/>
</dbReference>
<dbReference type="InterPro" id="IPR014710">
    <property type="entry name" value="RmlC-like_jellyroll"/>
</dbReference>
<feature type="transmembrane region" description="Helical" evidence="1">
    <location>
        <begin position="12"/>
        <end position="36"/>
    </location>
</feature>
<name>A0A9J6PLJ5_9PROT</name>
<feature type="transmembrane region" description="Helical" evidence="1">
    <location>
        <begin position="42"/>
        <end position="64"/>
    </location>
</feature>
<keyword evidence="1" id="KW-1133">Transmembrane helix</keyword>
<reference evidence="3" key="1">
    <citation type="submission" date="2022-06" db="EMBL/GenBank/DDBJ databases">
        <title>Isolation and Genomics of Futiania mangrovii gen. nov., sp. nov., a Rare and Metabolically-versatile member in the Class Alphaproteobacteria.</title>
        <authorList>
            <person name="Liu L."/>
            <person name="Huang W.-C."/>
            <person name="Pan J."/>
            <person name="Li J."/>
            <person name="Huang Y."/>
            <person name="Du H."/>
            <person name="Liu Y."/>
            <person name="Li M."/>
        </authorList>
    </citation>
    <scope>NUCLEOTIDE SEQUENCE</scope>
    <source>
        <strain evidence="3">FT118</strain>
    </source>
</reference>
<accession>A0A9J6PLJ5</accession>
<evidence type="ECO:0000313" key="3">
    <source>
        <dbReference type="EMBL" id="MCP1337511.1"/>
    </source>
</evidence>
<dbReference type="AlphaFoldDB" id="A0A9J6PLJ5"/>
<dbReference type="SMART" id="SM00100">
    <property type="entry name" value="cNMP"/>
    <property type="match status" value="1"/>
</dbReference>
<feature type="domain" description="Cyclic nucleotide-binding" evidence="2">
    <location>
        <begin position="103"/>
        <end position="175"/>
    </location>
</feature>
<dbReference type="PROSITE" id="PS50042">
    <property type="entry name" value="CNMP_BINDING_3"/>
    <property type="match status" value="1"/>
</dbReference>
<dbReference type="PANTHER" id="PTHR24567:SF68">
    <property type="entry name" value="DNA-BINDING TRANSCRIPTIONAL DUAL REGULATOR CRP"/>
    <property type="match status" value="1"/>
</dbReference>
<proteinExistence type="predicted"/>
<dbReference type="PANTHER" id="PTHR24567">
    <property type="entry name" value="CRP FAMILY TRANSCRIPTIONAL REGULATORY PROTEIN"/>
    <property type="match status" value="1"/>
</dbReference>
<dbReference type="PROSITE" id="PS00889">
    <property type="entry name" value="CNMP_BINDING_2"/>
    <property type="match status" value="1"/>
</dbReference>
<protein>
    <submittedName>
        <fullName evidence="3">Cyclic nucleotide-binding domain-containing protein</fullName>
    </submittedName>
</protein>